<organism evidence="1">
    <name type="scientific">marine metagenome</name>
    <dbReference type="NCBI Taxonomy" id="408172"/>
    <lineage>
        <taxon>unclassified sequences</taxon>
        <taxon>metagenomes</taxon>
        <taxon>ecological metagenomes</taxon>
    </lineage>
</organism>
<reference evidence="1" key="1">
    <citation type="submission" date="2018-05" db="EMBL/GenBank/DDBJ databases">
        <authorList>
            <person name="Lanie J.A."/>
            <person name="Ng W.-L."/>
            <person name="Kazmierczak K.M."/>
            <person name="Andrzejewski T.M."/>
            <person name="Davidsen T.M."/>
            <person name="Wayne K.J."/>
            <person name="Tettelin H."/>
            <person name="Glass J.I."/>
            <person name="Rusch D."/>
            <person name="Podicherti R."/>
            <person name="Tsui H.-C.T."/>
            <person name="Winkler M.E."/>
        </authorList>
    </citation>
    <scope>NUCLEOTIDE SEQUENCE</scope>
</reference>
<accession>A0A383BH03</accession>
<sequence>NDVANEMIENSSANILNMGFMNHSHTNFYYPFGGSDSVRSVGESWKVKFDEVSSGGDVPGMEDFVGSSTIEHNYTLKKIKEKKGDLIAYVDQETIITMSGITFDWESETEVLFSGKMDGKARFNLTKGYLVRDKISFYLKGSGRDLKTDETFSVIINSEISIKNKYKKK</sequence>
<protein>
    <submittedName>
        <fullName evidence="1">Uncharacterized protein</fullName>
    </submittedName>
</protein>
<dbReference type="EMBL" id="UINC01200281">
    <property type="protein sequence ID" value="SVE19093.1"/>
    <property type="molecule type" value="Genomic_DNA"/>
</dbReference>
<dbReference type="AlphaFoldDB" id="A0A383BH03"/>
<name>A0A383BH03_9ZZZZ</name>
<gene>
    <name evidence="1" type="ORF">METZ01_LOCUS471947</name>
</gene>
<feature type="non-terminal residue" evidence="1">
    <location>
        <position position="1"/>
    </location>
</feature>
<proteinExistence type="predicted"/>
<evidence type="ECO:0000313" key="1">
    <source>
        <dbReference type="EMBL" id="SVE19093.1"/>
    </source>
</evidence>